<dbReference type="AlphaFoldDB" id="A0A1S8CTF4"/>
<dbReference type="EMBL" id="MLCN01000023">
    <property type="protein sequence ID" value="ONG39602.1"/>
    <property type="molecule type" value="Genomic_DNA"/>
</dbReference>
<gene>
    <name evidence="1" type="ORF">BKE30_09650</name>
</gene>
<comment type="caution">
    <text evidence="1">The sequence shown here is derived from an EMBL/GenBank/DDBJ whole genome shotgun (WGS) entry which is preliminary data.</text>
</comment>
<name>A0A1S8CTF4_9GAMM</name>
<evidence type="ECO:0000313" key="1">
    <source>
        <dbReference type="EMBL" id="ONG39602.1"/>
    </source>
</evidence>
<proteinExistence type="predicted"/>
<organism evidence="1 2">
    <name type="scientific">Alkanindiges hydrocarboniclasticus</name>
    <dbReference type="NCBI Taxonomy" id="1907941"/>
    <lineage>
        <taxon>Bacteria</taxon>
        <taxon>Pseudomonadati</taxon>
        <taxon>Pseudomonadota</taxon>
        <taxon>Gammaproteobacteria</taxon>
        <taxon>Moraxellales</taxon>
        <taxon>Moraxellaceae</taxon>
        <taxon>Alkanindiges</taxon>
    </lineage>
</organism>
<sequence>MRTPLQLFNAIEACQRFHEDDLKYLILVAGSSVDLKMMQAMLQPDQEWTAIKTVIFQGWQKHFYGWQLNRWLMTLKPVKAVYIGMIRHVPLHVVNVIQPEQVWILDDGNESLMIARQIHAWQQQKTILPDRWQDQFLDLQLNPQRLLKAHFFSAFEIQAPNNCIVNNDYRCFKAKVRQLPIRPDILVIGSNLVGTYLKDESTLLLRLQQLHRDLPANVPQWYAPHRYESSSLIRRIQKLGYQIYQPRGILEYSQLQQGWRFSASYSIRSTAIETLYKIYEIPGFLCQVPASDFINLAKWQECVYIWQQYPETISLNQDKK</sequence>
<accession>A0A1S8CTF4</accession>
<keyword evidence="2" id="KW-1185">Reference proteome</keyword>
<evidence type="ECO:0000313" key="2">
    <source>
        <dbReference type="Proteomes" id="UP000192132"/>
    </source>
</evidence>
<dbReference type="Proteomes" id="UP000192132">
    <property type="component" value="Unassembled WGS sequence"/>
</dbReference>
<dbReference type="STRING" id="1907941.BKE30_09650"/>
<reference evidence="1 2" key="1">
    <citation type="submission" date="2016-10" db="EMBL/GenBank/DDBJ databases">
        <title>Draft Genome sequence of Alkanindiges sp. strain H1.</title>
        <authorList>
            <person name="Subhash Y."/>
            <person name="Lee S."/>
        </authorList>
    </citation>
    <scope>NUCLEOTIDE SEQUENCE [LARGE SCALE GENOMIC DNA]</scope>
    <source>
        <strain evidence="1 2">H1</strain>
    </source>
</reference>
<protein>
    <submittedName>
        <fullName evidence="1">Uncharacterized protein</fullName>
    </submittedName>
</protein>